<organism evidence="3 4">
    <name type="scientific">Galleria mellonella</name>
    <name type="common">Greater wax moth</name>
    <dbReference type="NCBI Taxonomy" id="7137"/>
    <lineage>
        <taxon>Eukaryota</taxon>
        <taxon>Metazoa</taxon>
        <taxon>Ecdysozoa</taxon>
        <taxon>Arthropoda</taxon>
        <taxon>Hexapoda</taxon>
        <taxon>Insecta</taxon>
        <taxon>Pterygota</taxon>
        <taxon>Neoptera</taxon>
        <taxon>Endopterygota</taxon>
        <taxon>Lepidoptera</taxon>
        <taxon>Glossata</taxon>
        <taxon>Ditrysia</taxon>
        <taxon>Pyraloidea</taxon>
        <taxon>Pyralidae</taxon>
        <taxon>Galleriinae</taxon>
        <taxon>Galleria</taxon>
    </lineage>
</organism>
<evidence type="ECO:0000256" key="1">
    <source>
        <dbReference type="SAM" id="MobiDB-lite"/>
    </source>
</evidence>
<feature type="region of interest" description="Disordered" evidence="1">
    <location>
        <begin position="322"/>
        <end position="356"/>
    </location>
</feature>
<dbReference type="AlphaFoldDB" id="A0A6J3C8M1"/>
<name>A0A6J3C8M1_GALME</name>
<dbReference type="InParanoid" id="A0A6J3C8M1"/>
<evidence type="ECO:0000256" key="2">
    <source>
        <dbReference type="SAM" id="SignalP"/>
    </source>
</evidence>
<evidence type="ECO:0000313" key="3">
    <source>
        <dbReference type="Proteomes" id="UP001652740"/>
    </source>
</evidence>
<reference evidence="4" key="1">
    <citation type="submission" date="2025-08" db="UniProtKB">
        <authorList>
            <consortium name="RefSeq"/>
        </authorList>
    </citation>
    <scope>IDENTIFICATION</scope>
    <source>
        <tissue evidence="4">Whole larvae</tissue>
    </source>
</reference>
<feature type="compositionally biased region" description="Basic and acidic residues" evidence="1">
    <location>
        <begin position="470"/>
        <end position="480"/>
    </location>
</feature>
<feature type="compositionally biased region" description="Basic and acidic residues" evidence="1">
    <location>
        <begin position="324"/>
        <end position="339"/>
    </location>
</feature>
<feature type="chain" id="PRO_5047473778" evidence="2">
    <location>
        <begin position="21"/>
        <end position="958"/>
    </location>
</feature>
<dbReference type="RefSeq" id="XP_031769057.2">
    <property type="nucleotide sequence ID" value="XM_031913197.2"/>
</dbReference>
<keyword evidence="2" id="KW-0732">Signal</keyword>
<accession>A0A6J3C8M1</accession>
<evidence type="ECO:0000313" key="4">
    <source>
        <dbReference type="RefSeq" id="XP_031769057.2"/>
    </source>
</evidence>
<proteinExistence type="predicted"/>
<dbReference type="KEGG" id="gmw:113518081"/>
<dbReference type="GeneID" id="113518081"/>
<sequence length="958" mass="110938">MERKALLAVVCWLTFSGTFGKDENVVNTLVIRDNISEGSAPRLYRNVPIGVYASAAPHMDHSFHIPRFVAAPKAAASRIIPVKEEYVVHNPNTYLKDSYGNRFVGTPQSAYKASYPQQFVQLQALPVHLVNPLPAAASSYQINQATPQIIYGSQYRLPALQTAAPTPINRFTGFNQPLVYAQNVQHVAPSHSQVQRLSTPKQTSNNAVFQNSQAIIKYHELKNEPKFQRLEERPKANVERQENVDNVKQVDKEQLQESPGTQTYTTIVNGQKTVINVETKPPVPLLDLTLLEPLHFENPVVPQVQHFLPRINQATYQQLPEFNLEGKKQQKKIDGDGLQKKSPKKKQKKPIQNENTYHKRVPVKPTITIKNTPNEAPEITYEINSPNYKEIYKEKVVSYNKETKPEPVNFNYARKTTKEPVTYSYENIVEKKPISYTYVHSSKGPMQVKEVQYQTNGQPKHLIYKFKPEENNEEQKDTSPHHPPPRSESGESSSSEETDEEEHNYQPQHDEYEETPRHEEQSRPEHREEQYQYELKQELRNDVPYQAPPSSNQQLQQHHIPIQHEIQIQPITKEYEENIRLIPVSPTQGPSAAVKVNPNQHIQRPALPVVNQNIHPSPVPQLHQEHPPSLHVVHQHHQNQHPTPVPQRHQNNHNYNRAPHQTHKNEPVPHILEKSKHIIIQEETPDEIHSHQEKFMAKMRDEEENNEEDFEKAYKDAAYGFPAYEKSTEDIERDIYNPESYGIPPDDAEYDIEHTPFQAYQAEGDKFPKSARLMYKDARDNMKKDYYLDYAISKPESLVDYHKKKKEYYKTYNKYKPEKYFSNDDSNNKIQKEKYTAAPTFNFGSEPKQNKNYFAQYKASPQKHVYEYDYSKEAPKNRDNTAHASKSYQRYKGKTHFVEPQFQYGFEPISLPRLLDSELAAMATNNSPESEKPGMRKKVYQENWYIKKTSTAGGEPAS</sequence>
<feature type="signal peptide" evidence="2">
    <location>
        <begin position="1"/>
        <end position="20"/>
    </location>
</feature>
<feature type="compositionally biased region" description="Basic and acidic residues" evidence="1">
    <location>
        <begin position="508"/>
        <end position="530"/>
    </location>
</feature>
<gene>
    <name evidence="4" type="primary">LOC113518081</name>
</gene>
<dbReference type="Proteomes" id="UP001652740">
    <property type="component" value="Unplaced"/>
</dbReference>
<keyword evidence="3" id="KW-1185">Reference proteome</keyword>
<feature type="region of interest" description="Disordered" evidence="1">
    <location>
        <begin position="470"/>
        <end position="530"/>
    </location>
</feature>
<protein>
    <submittedName>
        <fullName evidence="4">Uncharacterized protein LOC113518081</fullName>
    </submittedName>
</protein>